<sequence length="653" mass="72793">MRRPCPLDHDPESAALSDTQQPAVSGDSGATFRTLRNLWPYMWPAERPDLRARVLWASFYLVLAKLLTVGVPYFYKWATDALDGDRQGLDWLPLVLAGAITLVVAYNVARVVSVGFNQLRDALFARVGQYAVRRLAYQTFVHMHALSLRFHLERRTGGLSRIIERGTKGIETIVRFTILNSVPTLLEFLLTAIIFGVTYGAYYVLVVALTVVAYSWFTVKASDWRIGIRREMNDSDTEANTKAIDSLLNFETVKYFGNELMEADRFDRSMARYESAATKTWTSLGWLNFGQGVIFALGMGAAMVMSAREVQAGTQTLGDFVFINALLMQLSIPLNFIGFVYREIRQGLTDMEEMFNLLSVRREVQDDADAPPLAVATGAIRFEDVRFSYDQGREILKGISFEVPPGRSVAIVGPSGAGKSTISRLLFRFYDVSAGRITIDGQDIAHVRQDSLRAAIGIVPQDTVLFNDTIAYNIRYGRVDATDAEVRRAAELAQIHHFIQSLPEGYDTMVGERGLKLSGGEKQRVAIARTILKAPPILVLDEATSALDTHTEQDIQSALSLVSQERTTLTIAHRLSTIVDADEIIVLRSGQIVERGTHRALLAQGGLYAEMWTMQREASEAEETLRRAREADALGVVERRAPADPLERTRQEL</sequence>
<keyword evidence="6 9" id="KW-1133">Transmembrane helix</keyword>
<evidence type="ECO:0000256" key="7">
    <source>
        <dbReference type="ARBA" id="ARBA00023136"/>
    </source>
</evidence>
<evidence type="ECO:0000256" key="4">
    <source>
        <dbReference type="ARBA" id="ARBA00022741"/>
    </source>
</evidence>
<dbReference type="PROSITE" id="PS50929">
    <property type="entry name" value="ABC_TM1F"/>
    <property type="match status" value="1"/>
</dbReference>
<protein>
    <submittedName>
        <fullName evidence="12">ATP-binding cassette, subfamily B</fullName>
    </submittedName>
</protein>
<evidence type="ECO:0000259" key="11">
    <source>
        <dbReference type="PROSITE" id="PS50929"/>
    </source>
</evidence>
<dbReference type="InterPro" id="IPR039421">
    <property type="entry name" value="Type_1_exporter"/>
</dbReference>
<comment type="subcellular location">
    <subcellularLocation>
        <location evidence="1">Cell membrane</location>
        <topology evidence="1">Multi-pass membrane protein</topology>
    </subcellularLocation>
</comment>
<feature type="domain" description="ABC transporter" evidence="10">
    <location>
        <begin position="380"/>
        <end position="614"/>
    </location>
</feature>
<dbReference type="Gene3D" id="3.40.50.300">
    <property type="entry name" value="P-loop containing nucleotide triphosphate hydrolases"/>
    <property type="match status" value="1"/>
</dbReference>
<feature type="transmembrane region" description="Helical" evidence="9">
    <location>
        <begin position="95"/>
        <end position="116"/>
    </location>
</feature>
<name>A0ABY1I8K2_9HYPH</name>
<evidence type="ECO:0000313" key="13">
    <source>
        <dbReference type="Proteomes" id="UP000184290"/>
    </source>
</evidence>
<evidence type="ECO:0000256" key="9">
    <source>
        <dbReference type="SAM" id="Phobius"/>
    </source>
</evidence>
<dbReference type="InterPro" id="IPR003439">
    <property type="entry name" value="ABC_transporter-like_ATP-bd"/>
</dbReference>
<keyword evidence="5 12" id="KW-0067">ATP-binding</keyword>
<dbReference type="SUPFAM" id="SSF90123">
    <property type="entry name" value="ABC transporter transmembrane region"/>
    <property type="match status" value="1"/>
</dbReference>
<proteinExistence type="inferred from homology"/>
<accession>A0ABY1I8K2</accession>
<dbReference type="GO" id="GO:0005524">
    <property type="term" value="F:ATP binding"/>
    <property type="evidence" value="ECO:0007669"/>
    <property type="project" value="UniProtKB-KW"/>
</dbReference>
<dbReference type="InterPro" id="IPR027417">
    <property type="entry name" value="P-loop_NTPase"/>
</dbReference>
<evidence type="ECO:0000313" key="12">
    <source>
        <dbReference type="EMBL" id="SHI67514.1"/>
    </source>
</evidence>
<evidence type="ECO:0000256" key="3">
    <source>
        <dbReference type="ARBA" id="ARBA00022692"/>
    </source>
</evidence>
<comment type="similarity">
    <text evidence="2">Belongs to the ABC transporter superfamily.</text>
</comment>
<feature type="transmembrane region" description="Helical" evidence="9">
    <location>
        <begin position="320"/>
        <end position="341"/>
    </location>
</feature>
<dbReference type="CDD" id="cd18582">
    <property type="entry name" value="ABC_6TM_ATM1_ABCB7"/>
    <property type="match status" value="1"/>
</dbReference>
<feature type="compositionally biased region" description="Basic and acidic residues" evidence="8">
    <location>
        <begin position="1"/>
        <end position="12"/>
    </location>
</feature>
<dbReference type="Pfam" id="PF00005">
    <property type="entry name" value="ABC_tran"/>
    <property type="match status" value="1"/>
</dbReference>
<feature type="transmembrane region" description="Helical" evidence="9">
    <location>
        <begin position="173"/>
        <end position="195"/>
    </location>
</feature>
<evidence type="ECO:0000256" key="8">
    <source>
        <dbReference type="SAM" id="MobiDB-lite"/>
    </source>
</evidence>
<keyword evidence="7 9" id="KW-0472">Membrane</keyword>
<keyword evidence="13" id="KW-1185">Reference proteome</keyword>
<dbReference type="PANTHER" id="PTHR24221">
    <property type="entry name" value="ATP-BINDING CASSETTE SUB-FAMILY B"/>
    <property type="match status" value="1"/>
</dbReference>
<dbReference type="PROSITE" id="PS00211">
    <property type="entry name" value="ABC_TRANSPORTER_1"/>
    <property type="match status" value="1"/>
</dbReference>
<feature type="transmembrane region" description="Helical" evidence="9">
    <location>
        <begin position="54"/>
        <end position="75"/>
    </location>
</feature>
<dbReference type="InterPro" id="IPR017871">
    <property type="entry name" value="ABC_transporter-like_CS"/>
</dbReference>
<feature type="transmembrane region" description="Helical" evidence="9">
    <location>
        <begin position="286"/>
        <end position="308"/>
    </location>
</feature>
<keyword evidence="4" id="KW-0547">Nucleotide-binding</keyword>
<dbReference type="InterPro" id="IPR011527">
    <property type="entry name" value="ABC1_TM_dom"/>
</dbReference>
<gene>
    <name evidence="12" type="ORF">SAMN02745911_0825</name>
</gene>
<evidence type="ECO:0000256" key="2">
    <source>
        <dbReference type="ARBA" id="ARBA00005417"/>
    </source>
</evidence>
<organism evidence="12 13">
    <name type="scientific">Aureimonas altamirensis DSM 21988</name>
    <dbReference type="NCBI Taxonomy" id="1121026"/>
    <lineage>
        <taxon>Bacteria</taxon>
        <taxon>Pseudomonadati</taxon>
        <taxon>Pseudomonadota</taxon>
        <taxon>Alphaproteobacteria</taxon>
        <taxon>Hyphomicrobiales</taxon>
        <taxon>Aurantimonadaceae</taxon>
        <taxon>Aureimonas</taxon>
    </lineage>
</organism>
<dbReference type="SUPFAM" id="SSF52540">
    <property type="entry name" value="P-loop containing nucleoside triphosphate hydrolases"/>
    <property type="match status" value="1"/>
</dbReference>
<feature type="transmembrane region" description="Helical" evidence="9">
    <location>
        <begin position="201"/>
        <end position="219"/>
    </location>
</feature>
<reference evidence="12 13" key="1">
    <citation type="submission" date="2016-11" db="EMBL/GenBank/DDBJ databases">
        <authorList>
            <person name="Varghese N."/>
            <person name="Submissions S."/>
        </authorList>
    </citation>
    <scope>NUCLEOTIDE SEQUENCE [LARGE SCALE GENOMIC DNA]</scope>
    <source>
        <strain evidence="12 13">DSM 21988</strain>
    </source>
</reference>
<dbReference type="Gene3D" id="1.20.1560.10">
    <property type="entry name" value="ABC transporter type 1, transmembrane domain"/>
    <property type="match status" value="1"/>
</dbReference>
<feature type="domain" description="ABC transmembrane type-1" evidence="11">
    <location>
        <begin position="55"/>
        <end position="346"/>
    </location>
</feature>
<dbReference type="PANTHER" id="PTHR24221:SF654">
    <property type="entry name" value="ATP-BINDING CASSETTE SUB-FAMILY B MEMBER 6"/>
    <property type="match status" value="1"/>
</dbReference>
<dbReference type="CDD" id="cd03253">
    <property type="entry name" value="ABCC_ATM1_transporter"/>
    <property type="match status" value="1"/>
</dbReference>
<dbReference type="EMBL" id="FQZC01000001">
    <property type="protein sequence ID" value="SHI67514.1"/>
    <property type="molecule type" value="Genomic_DNA"/>
</dbReference>
<evidence type="ECO:0000259" key="10">
    <source>
        <dbReference type="PROSITE" id="PS50893"/>
    </source>
</evidence>
<comment type="caution">
    <text evidence="12">The sequence shown here is derived from an EMBL/GenBank/DDBJ whole genome shotgun (WGS) entry which is preliminary data.</text>
</comment>
<evidence type="ECO:0000256" key="6">
    <source>
        <dbReference type="ARBA" id="ARBA00022989"/>
    </source>
</evidence>
<keyword evidence="3 9" id="KW-0812">Transmembrane</keyword>
<evidence type="ECO:0000256" key="1">
    <source>
        <dbReference type="ARBA" id="ARBA00004651"/>
    </source>
</evidence>
<dbReference type="PROSITE" id="PS50893">
    <property type="entry name" value="ABC_TRANSPORTER_2"/>
    <property type="match status" value="1"/>
</dbReference>
<feature type="region of interest" description="Disordered" evidence="8">
    <location>
        <begin position="1"/>
        <end position="28"/>
    </location>
</feature>
<dbReference type="SMART" id="SM00382">
    <property type="entry name" value="AAA"/>
    <property type="match status" value="1"/>
</dbReference>
<dbReference type="Pfam" id="PF00664">
    <property type="entry name" value="ABC_membrane"/>
    <property type="match status" value="1"/>
</dbReference>
<dbReference type="InterPro" id="IPR036640">
    <property type="entry name" value="ABC1_TM_sf"/>
</dbReference>
<evidence type="ECO:0000256" key="5">
    <source>
        <dbReference type="ARBA" id="ARBA00022840"/>
    </source>
</evidence>
<dbReference type="InterPro" id="IPR003593">
    <property type="entry name" value="AAA+_ATPase"/>
</dbReference>
<dbReference type="Proteomes" id="UP000184290">
    <property type="component" value="Unassembled WGS sequence"/>
</dbReference>